<accession>A0ABN9U9C1</accession>
<protein>
    <submittedName>
        <fullName evidence="2">Uncharacterized protein</fullName>
    </submittedName>
</protein>
<dbReference type="EMBL" id="CAUYUJ010015584">
    <property type="protein sequence ID" value="CAK0855892.1"/>
    <property type="molecule type" value="Genomic_DNA"/>
</dbReference>
<evidence type="ECO:0000256" key="1">
    <source>
        <dbReference type="SAM" id="MobiDB-lite"/>
    </source>
</evidence>
<comment type="caution">
    <text evidence="2">The sequence shown here is derived from an EMBL/GenBank/DDBJ whole genome shotgun (WGS) entry which is preliminary data.</text>
</comment>
<organism evidence="2 3">
    <name type="scientific">Prorocentrum cordatum</name>
    <dbReference type="NCBI Taxonomy" id="2364126"/>
    <lineage>
        <taxon>Eukaryota</taxon>
        <taxon>Sar</taxon>
        <taxon>Alveolata</taxon>
        <taxon>Dinophyceae</taxon>
        <taxon>Prorocentrales</taxon>
        <taxon>Prorocentraceae</taxon>
        <taxon>Prorocentrum</taxon>
    </lineage>
</organism>
<feature type="region of interest" description="Disordered" evidence="1">
    <location>
        <begin position="1"/>
        <end position="108"/>
    </location>
</feature>
<keyword evidence="3" id="KW-1185">Reference proteome</keyword>
<proteinExistence type="predicted"/>
<reference evidence="2" key="1">
    <citation type="submission" date="2023-10" db="EMBL/GenBank/DDBJ databases">
        <authorList>
            <person name="Chen Y."/>
            <person name="Shah S."/>
            <person name="Dougan E. K."/>
            <person name="Thang M."/>
            <person name="Chan C."/>
        </authorList>
    </citation>
    <scope>NUCLEOTIDE SEQUENCE [LARGE SCALE GENOMIC DNA]</scope>
</reference>
<evidence type="ECO:0000313" key="3">
    <source>
        <dbReference type="Proteomes" id="UP001189429"/>
    </source>
</evidence>
<sequence length="178" mass="19392">MDVLSVVSDDSEPTPETGNSGFGPPRRRSASERRSAPPQDSLRCRVPKPSPAAPPQESEVAPPDEAPIEGGDDASPGGDSFPEGDGRSTAADRGSTIVGERSAPPRTEVQEQEITHVYKLCDDVPEQVLSVFRRMMTSQIDPVPGQDYIVRRMRFKVPYNLQVKVDYVSRDGMAEPVD</sequence>
<evidence type="ECO:0000313" key="2">
    <source>
        <dbReference type="EMBL" id="CAK0855892.1"/>
    </source>
</evidence>
<name>A0ABN9U9C1_9DINO</name>
<gene>
    <name evidence="2" type="ORF">PCOR1329_LOCUS46417</name>
</gene>
<dbReference type="Proteomes" id="UP001189429">
    <property type="component" value="Unassembled WGS sequence"/>
</dbReference>